<evidence type="ECO:0000313" key="2">
    <source>
        <dbReference type="EMBL" id="ALJ59190.1"/>
    </source>
</evidence>
<dbReference type="AlphaFoldDB" id="A0A0P0GMA0"/>
<proteinExistence type="predicted"/>
<evidence type="ECO:0000259" key="1">
    <source>
        <dbReference type="Pfam" id="PF13568"/>
    </source>
</evidence>
<dbReference type="KEGG" id="bcel:BcellWH2_01944"/>
<dbReference type="EMBL" id="CP012801">
    <property type="protein sequence ID" value="ALJ59190.1"/>
    <property type="molecule type" value="Genomic_DNA"/>
</dbReference>
<dbReference type="InterPro" id="IPR025665">
    <property type="entry name" value="Beta-barrel_OMP_2"/>
</dbReference>
<dbReference type="Proteomes" id="UP000061809">
    <property type="component" value="Chromosome"/>
</dbReference>
<dbReference type="PATRIC" id="fig|246787.4.peg.2002"/>
<reference evidence="2 3" key="1">
    <citation type="journal article" date="2015" name="Science">
        <title>Genetic determinants of in vivo fitness and diet responsiveness in multiple human gut Bacteroides.</title>
        <authorList>
            <person name="Wu M."/>
            <person name="McNulty N.P."/>
            <person name="Rodionov D.A."/>
            <person name="Khoroshkin M.S."/>
            <person name="Griffin N.W."/>
            <person name="Cheng J."/>
            <person name="Latreille P."/>
            <person name="Kerstetter R.A."/>
            <person name="Terrapon N."/>
            <person name="Henrissat B."/>
            <person name="Osterman A.L."/>
            <person name="Gordon J.I."/>
        </authorList>
    </citation>
    <scope>NUCLEOTIDE SEQUENCE [LARGE SCALE GENOMIC DNA]</scope>
    <source>
        <strain evidence="2 3">WH2</strain>
    </source>
</reference>
<organism evidence="2 3">
    <name type="scientific">Bacteroides cellulosilyticus</name>
    <dbReference type="NCBI Taxonomy" id="246787"/>
    <lineage>
        <taxon>Bacteria</taxon>
        <taxon>Pseudomonadati</taxon>
        <taxon>Bacteroidota</taxon>
        <taxon>Bacteroidia</taxon>
        <taxon>Bacteroidales</taxon>
        <taxon>Bacteroidaceae</taxon>
        <taxon>Bacteroides</taxon>
    </lineage>
</organism>
<name>A0A0P0GMA0_9BACE</name>
<sequence length="252" mass="29076">MGRKPKENAIKCHFQRFKDVKRICLIILTLLLAFGASAQKRKVQNRPYIDQRRWHYGFLAGIHVQDYKLVNTGYVTEDGQSWFADVPEYSPGFTVGVLGELYLNQFLSLRLVPTLHFGDKKVVFREQASGEEHSQSMKSAYLSVPVDLKFSAERFNNYRPYLVAGIAPTYDFSVKKQGALLVKPFDCYVEVGLGCDFYLPYFKLIPELKFCFGLANLIKKDRKDLTDQSLLKFTQSVDKITSRMIVLTFYFE</sequence>
<gene>
    <name evidence="2" type="ORF">BcellWH2_01944</name>
</gene>
<protein>
    <recommendedName>
        <fullName evidence="1">Outer membrane protein beta-barrel domain-containing protein</fullName>
    </recommendedName>
</protein>
<accession>A0A0P0GMA0</accession>
<evidence type="ECO:0000313" key="3">
    <source>
        <dbReference type="Proteomes" id="UP000061809"/>
    </source>
</evidence>
<feature type="domain" description="Outer membrane protein beta-barrel" evidence="1">
    <location>
        <begin position="44"/>
        <end position="218"/>
    </location>
</feature>
<dbReference type="Pfam" id="PF13568">
    <property type="entry name" value="OMP_b-brl_2"/>
    <property type="match status" value="1"/>
</dbReference>